<dbReference type="Proteomes" id="UP000054270">
    <property type="component" value="Unassembled WGS sequence"/>
</dbReference>
<dbReference type="EMBL" id="KN817525">
    <property type="protein sequence ID" value="KJA27001.1"/>
    <property type="molecule type" value="Genomic_DNA"/>
</dbReference>
<gene>
    <name evidence="2" type="ORF">HYPSUDRAFT_35518</name>
</gene>
<feature type="transmembrane region" description="Helical" evidence="1">
    <location>
        <begin position="94"/>
        <end position="114"/>
    </location>
</feature>
<keyword evidence="1" id="KW-0472">Membrane</keyword>
<sequence>MAQAARLLGASLQGGADLAPTAPIITLKYYSSSASTAEILETILADGGKGGMTAYNTYEWQLLYTTHTAPRPPLCDPQNRTVQEHWRFGNTYNLGWIATVWTTGVGVLAVWMALRLRRQRRMPHVSVLDVAQAFALGRGDVISDDKVLYVKQGRILASGG</sequence>
<accession>A0A0D2PEJ3</accession>
<protein>
    <submittedName>
        <fullName evidence="2">Uncharacterized protein</fullName>
    </submittedName>
</protein>
<dbReference type="AlphaFoldDB" id="A0A0D2PEJ3"/>
<name>A0A0D2PEJ3_HYPSF</name>
<keyword evidence="1" id="KW-0812">Transmembrane</keyword>
<proteinExistence type="predicted"/>
<keyword evidence="1" id="KW-1133">Transmembrane helix</keyword>
<evidence type="ECO:0000256" key="1">
    <source>
        <dbReference type="SAM" id="Phobius"/>
    </source>
</evidence>
<keyword evidence="3" id="KW-1185">Reference proteome</keyword>
<evidence type="ECO:0000313" key="2">
    <source>
        <dbReference type="EMBL" id="KJA27001.1"/>
    </source>
</evidence>
<reference evidence="3" key="1">
    <citation type="submission" date="2014-04" db="EMBL/GenBank/DDBJ databases">
        <title>Evolutionary Origins and Diversification of the Mycorrhizal Mutualists.</title>
        <authorList>
            <consortium name="DOE Joint Genome Institute"/>
            <consortium name="Mycorrhizal Genomics Consortium"/>
            <person name="Kohler A."/>
            <person name="Kuo A."/>
            <person name="Nagy L.G."/>
            <person name="Floudas D."/>
            <person name="Copeland A."/>
            <person name="Barry K.W."/>
            <person name="Cichocki N."/>
            <person name="Veneault-Fourrey C."/>
            <person name="LaButti K."/>
            <person name="Lindquist E.A."/>
            <person name="Lipzen A."/>
            <person name="Lundell T."/>
            <person name="Morin E."/>
            <person name="Murat C."/>
            <person name="Riley R."/>
            <person name="Ohm R."/>
            <person name="Sun H."/>
            <person name="Tunlid A."/>
            <person name="Henrissat B."/>
            <person name="Grigoriev I.V."/>
            <person name="Hibbett D.S."/>
            <person name="Martin F."/>
        </authorList>
    </citation>
    <scope>NUCLEOTIDE SEQUENCE [LARGE SCALE GENOMIC DNA]</scope>
    <source>
        <strain evidence="3">FD-334 SS-4</strain>
    </source>
</reference>
<organism evidence="2 3">
    <name type="scientific">Hypholoma sublateritium (strain FD-334 SS-4)</name>
    <dbReference type="NCBI Taxonomy" id="945553"/>
    <lineage>
        <taxon>Eukaryota</taxon>
        <taxon>Fungi</taxon>
        <taxon>Dikarya</taxon>
        <taxon>Basidiomycota</taxon>
        <taxon>Agaricomycotina</taxon>
        <taxon>Agaricomycetes</taxon>
        <taxon>Agaricomycetidae</taxon>
        <taxon>Agaricales</taxon>
        <taxon>Agaricineae</taxon>
        <taxon>Strophariaceae</taxon>
        <taxon>Hypholoma</taxon>
    </lineage>
</organism>
<evidence type="ECO:0000313" key="3">
    <source>
        <dbReference type="Proteomes" id="UP000054270"/>
    </source>
</evidence>
<dbReference type="OrthoDB" id="2970724at2759"/>